<dbReference type="Proteomes" id="UP000499080">
    <property type="component" value="Unassembled WGS sequence"/>
</dbReference>
<feature type="region of interest" description="Disordered" evidence="1">
    <location>
        <begin position="78"/>
        <end position="98"/>
    </location>
</feature>
<feature type="compositionally biased region" description="Polar residues" evidence="1">
    <location>
        <begin position="78"/>
        <end position="92"/>
    </location>
</feature>
<sequence length="98" mass="10855">MHQTHLHGGSSVESSFEPGTSPNFRATATGGRLAIAYDLACNRPHTQRNWVSNLTTRPQRPDYFGMKQVIFNNGQMTRTTSELAPSLQTSAPHQREDG</sequence>
<comment type="caution">
    <text evidence="2">The sequence shown here is derived from an EMBL/GenBank/DDBJ whole genome shotgun (WGS) entry which is preliminary data.</text>
</comment>
<protein>
    <submittedName>
        <fullName evidence="2">Uncharacterized protein</fullName>
    </submittedName>
</protein>
<name>A0A4Y2LBQ0_ARAVE</name>
<gene>
    <name evidence="2" type="ORF">AVEN_86091_1</name>
</gene>
<proteinExistence type="predicted"/>
<organism evidence="2 3">
    <name type="scientific">Araneus ventricosus</name>
    <name type="common">Orbweaver spider</name>
    <name type="synonym">Epeira ventricosa</name>
    <dbReference type="NCBI Taxonomy" id="182803"/>
    <lineage>
        <taxon>Eukaryota</taxon>
        <taxon>Metazoa</taxon>
        <taxon>Ecdysozoa</taxon>
        <taxon>Arthropoda</taxon>
        <taxon>Chelicerata</taxon>
        <taxon>Arachnida</taxon>
        <taxon>Araneae</taxon>
        <taxon>Araneomorphae</taxon>
        <taxon>Entelegynae</taxon>
        <taxon>Araneoidea</taxon>
        <taxon>Araneidae</taxon>
        <taxon>Araneus</taxon>
    </lineage>
</organism>
<keyword evidence="3" id="KW-1185">Reference proteome</keyword>
<evidence type="ECO:0000313" key="3">
    <source>
        <dbReference type="Proteomes" id="UP000499080"/>
    </source>
</evidence>
<reference evidence="2 3" key="1">
    <citation type="journal article" date="2019" name="Sci. Rep.">
        <title>Orb-weaving spider Araneus ventricosus genome elucidates the spidroin gene catalogue.</title>
        <authorList>
            <person name="Kono N."/>
            <person name="Nakamura H."/>
            <person name="Ohtoshi R."/>
            <person name="Moran D.A.P."/>
            <person name="Shinohara A."/>
            <person name="Yoshida Y."/>
            <person name="Fujiwara M."/>
            <person name="Mori M."/>
            <person name="Tomita M."/>
            <person name="Arakawa K."/>
        </authorList>
    </citation>
    <scope>NUCLEOTIDE SEQUENCE [LARGE SCALE GENOMIC DNA]</scope>
</reference>
<dbReference type="AlphaFoldDB" id="A0A4Y2LBQ0"/>
<feature type="compositionally biased region" description="Polar residues" evidence="1">
    <location>
        <begin position="11"/>
        <end position="26"/>
    </location>
</feature>
<evidence type="ECO:0000256" key="1">
    <source>
        <dbReference type="SAM" id="MobiDB-lite"/>
    </source>
</evidence>
<dbReference type="EMBL" id="BGPR01005628">
    <property type="protein sequence ID" value="GBN11952.1"/>
    <property type="molecule type" value="Genomic_DNA"/>
</dbReference>
<accession>A0A4Y2LBQ0</accession>
<evidence type="ECO:0000313" key="2">
    <source>
        <dbReference type="EMBL" id="GBN11952.1"/>
    </source>
</evidence>
<feature type="region of interest" description="Disordered" evidence="1">
    <location>
        <begin position="1"/>
        <end position="27"/>
    </location>
</feature>